<gene>
    <name evidence="1" type="ORF">KC19_1G006200</name>
</gene>
<accession>A0A8T0J2Y6</accession>
<proteinExistence type="predicted"/>
<organism evidence="1 2">
    <name type="scientific">Ceratodon purpureus</name>
    <name type="common">Fire moss</name>
    <name type="synonym">Dicranum purpureum</name>
    <dbReference type="NCBI Taxonomy" id="3225"/>
    <lineage>
        <taxon>Eukaryota</taxon>
        <taxon>Viridiplantae</taxon>
        <taxon>Streptophyta</taxon>
        <taxon>Embryophyta</taxon>
        <taxon>Bryophyta</taxon>
        <taxon>Bryophytina</taxon>
        <taxon>Bryopsida</taxon>
        <taxon>Dicranidae</taxon>
        <taxon>Pseudoditrichales</taxon>
        <taxon>Ditrichaceae</taxon>
        <taxon>Ceratodon</taxon>
    </lineage>
</organism>
<dbReference type="AlphaFoldDB" id="A0A8T0J2Y6"/>
<evidence type="ECO:0000313" key="2">
    <source>
        <dbReference type="Proteomes" id="UP000822688"/>
    </source>
</evidence>
<dbReference type="Proteomes" id="UP000822688">
    <property type="component" value="Chromosome 1"/>
</dbReference>
<protein>
    <submittedName>
        <fullName evidence="1">Uncharacterized protein</fullName>
    </submittedName>
</protein>
<comment type="caution">
    <text evidence="1">The sequence shown here is derived from an EMBL/GenBank/DDBJ whole genome shotgun (WGS) entry which is preliminary data.</text>
</comment>
<keyword evidence="2" id="KW-1185">Reference proteome</keyword>
<evidence type="ECO:0000313" key="1">
    <source>
        <dbReference type="EMBL" id="KAG0589231.1"/>
    </source>
</evidence>
<name>A0A8T0J2Y6_CERPU</name>
<dbReference type="EMBL" id="CM026421">
    <property type="protein sequence ID" value="KAG0589231.1"/>
    <property type="molecule type" value="Genomic_DNA"/>
</dbReference>
<sequence>MDRNMQVLLLSLQKSRCPSYLRGSASVFSLLVNAKCIGALNKLKLKMKDMTGPRFLLLACPRTASTLISLNARAQKSSISISKVLFQIQLEYPNTYNLISERPV</sequence>
<reference evidence="1" key="1">
    <citation type="submission" date="2020-06" db="EMBL/GenBank/DDBJ databases">
        <title>WGS assembly of Ceratodon purpureus strain R40.</title>
        <authorList>
            <person name="Carey S.B."/>
            <person name="Jenkins J."/>
            <person name="Shu S."/>
            <person name="Lovell J.T."/>
            <person name="Sreedasyam A."/>
            <person name="Maumus F."/>
            <person name="Tiley G.P."/>
            <person name="Fernandez-Pozo N."/>
            <person name="Barry K."/>
            <person name="Chen C."/>
            <person name="Wang M."/>
            <person name="Lipzen A."/>
            <person name="Daum C."/>
            <person name="Saski C.A."/>
            <person name="Payton A.C."/>
            <person name="Mcbreen J.C."/>
            <person name="Conrad R.E."/>
            <person name="Kollar L.M."/>
            <person name="Olsson S."/>
            <person name="Huttunen S."/>
            <person name="Landis J.B."/>
            <person name="Wickett N.J."/>
            <person name="Johnson M.G."/>
            <person name="Rensing S.A."/>
            <person name="Grimwood J."/>
            <person name="Schmutz J."/>
            <person name="Mcdaniel S.F."/>
        </authorList>
    </citation>
    <scope>NUCLEOTIDE SEQUENCE</scope>
    <source>
        <strain evidence="1">R40</strain>
    </source>
</reference>